<evidence type="ECO:0000313" key="3">
    <source>
        <dbReference type="Proteomes" id="UP000237889"/>
    </source>
</evidence>
<dbReference type="KEGG" id="phr:C6569_14185"/>
<organism evidence="2 3">
    <name type="scientific">Phreatobacter cathodiphilus</name>
    <dbReference type="NCBI Taxonomy" id="1868589"/>
    <lineage>
        <taxon>Bacteria</taxon>
        <taxon>Pseudomonadati</taxon>
        <taxon>Pseudomonadota</taxon>
        <taxon>Alphaproteobacteria</taxon>
        <taxon>Hyphomicrobiales</taxon>
        <taxon>Phreatobacteraceae</taxon>
        <taxon>Phreatobacter</taxon>
    </lineage>
</organism>
<keyword evidence="3" id="KW-1185">Reference proteome</keyword>
<keyword evidence="1" id="KW-0732">Signal</keyword>
<dbReference type="AlphaFoldDB" id="A0A2S0ND93"/>
<evidence type="ECO:0000313" key="2">
    <source>
        <dbReference type="EMBL" id="AVO46128.1"/>
    </source>
</evidence>
<reference evidence="2 3" key="1">
    <citation type="submission" date="2018-03" db="EMBL/GenBank/DDBJ databases">
        <title>Genome sequencing of Phreatobacter sp.</title>
        <authorList>
            <person name="Kim S.-J."/>
            <person name="Heo J."/>
            <person name="Kwon S.-W."/>
        </authorList>
    </citation>
    <scope>NUCLEOTIDE SEQUENCE [LARGE SCALE GENOMIC DNA]</scope>
    <source>
        <strain evidence="2 3">S-12</strain>
    </source>
</reference>
<sequence>MIAKFATGLVALTAVVAVEAAVHQAEAQQRRRAVPEVRVSRPSWLVTPKVSFPGERLTSRPDILYAPYTVTGEPVAMSTSMRGARIGRDRFWGAPAYTVNWPWPAAFYAGN</sequence>
<dbReference type="Proteomes" id="UP000237889">
    <property type="component" value="Chromosome"/>
</dbReference>
<dbReference type="EMBL" id="CP027668">
    <property type="protein sequence ID" value="AVO46128.1"/>
    <property type="molecule type" value="Genomic_DNA"/>
</dbReference>
<name>A0A2S0ND93_9HYPH</name>
<gene>
    <name evidence="2" type="ORF">C6569_14185</name>
</gene>
<feature type="chain" id="PRO_5015670355" evidence="1">
    <location>
        <begin position="21"/>
        <end position="111"/>
    </location>
</feature>
<accession>A0A2S0ND93</accession>
<proteinExistence type="predicted"/>
<dbReference type="RefSeq" id="WP_106749469.1">
    <property type="nucleotide sequence ID" value="NZ_CP027668.1"/>
</dbReference>
<protein>
    <submittedName>
        <fullName evidence="2">Uncharacterized protein</fullName>
    </submittedName>
</protein>
<evidence type="ECO:0000256" key="1">
    <source>
        <dbReference type="SAM" id="SignalP"/>
    </source>
</evidence>
<feature type="signal peptide" evidence="1">
    <location>
        <begin position="1"/>
        <end position="20"/>
    </location>
</feature>
<dbReference type="OrthoDB" id="8481120at2"/>